<dbReference type="InterPro" id="IPR052018">
    <property type="entry name" value="PHP_domain"/>
</dbReference>
<evidence type="ECO:0000313" key="2">
    <source>
        <dbReference type="EMBL" id="RJE84416.1"/>
    </source>
</evidence>
<dbReference type="RefSeq" id="WP_119749273.1">
    <property type="nucleotide sequence ID" value="NZ_QZCG01000008.1"/>
</dbReference>
<accession>A0A418STU9</accession>
<dbReference type="PANTHER" id="PTHR42924:SF11">
    <property type="entry name" value="POLYMERASE_HISTIDINOL PHOSPHATASE N-TERMINAL DOMAIN-CONTAINING PROTEIN"/>
    <property type="match status" value="1"/>
</dbReference>
<dbReference type="Proteomes" id="UP000284202">
    <property type="component" value="Unassembled WGS sequence"/>
</dbReference>
<evidence type="ECO:0000313" key="3">
    <source>
        <dbReference type="Proteomes" id="UP000284202"/>
    </source>
</evidence>
<reference evidence="3" key="1">
    <citation type="submission" date="2018-09" db="EMBL/GenBank/DDBJ databases">
        <title>Acidovorax cavernicola nov. sp. isolated from Gruta de las Maravillas (Aracena, Spain).</title>
        <authorList>
            <person name="Jurado V."/>
            <person name="Gutierrez-Patricio S."/>
            <person name="Gonzalez-Pimentel J.L."/>
            <person name="Miller A.Z."/>
            <person name="Laiz L."/>
            <person name="Saiz-Jimenez C."/>
        </authorList>
    </citation>
    <scope>NUCLEOTIDE SEQUENCE [LARGE SCALE GENOMIC DNA]</scope>
    <source>
        <strain evidence="3">1011MAR3C25</strain>
    </source>
</reference>
<dbReference type="AlphaFoldDB" id="A0A418STU9"/>
<proteinExistence type="predicted"/>
<dbReference type="GO" id="GO:0035312">
    <property type="term" value="F:5'-3' DNA exonuclease activity"/>
    <property type="evidence" value="ECO:0007669"/>
    <property type="project" value="TreeGrafter"/>
</dbReference>
<dbReference type="PANTHER" id="PTHR42924">
    <property type="entry name" value="EXONUCLEASE"/>
    <property type="match status" value="1"/>
</dbReference>
<dbReference type="InterPro" id="IPR016195">
    <property type="entry name" value="Pol/histidinol_Pase-like"/>
</dbReference>
<comment type="caution">
    <text evidence="2">The sequence shown here is derived from an EMBL/GenBank/DDBJ whole genome shotgun (WGS) entry which is preliminary data.</text>
</comment>
<dbReference type="EMBL" id="QZCG01000008">
    <property type="protein sequence ID" value="RJE84416.1"/>
    <property type="molecule type" value="Genomic_DNA"/>
</dbReference>
<dbReference type="GO" id="GO:0004534">
    <property type="term" value="F:5'-3' RNA exonuclease activity"/>
    <property type="evidence" value="ECO:0007669"/>
    <property type="project" value="TreeGrafter"/>
</dbReference>
<dbReference type="InterPro" id="IPR003141">
    <property type="entry name" value="Pol/His_phosphatase_N"/>
</dbReference>
<dbReference type="SUPFAM" id="SSF89550">
    <property type="entry name" value="PHP domain-like"/>
    <property type="match status" value="1"/>
</dbReference>
<dbReference type="SMART" id="SM00481">
    <property type="entry name" value="POLIIIAc"/>
    <property type="match status" value="1"/>
</dbReference>
<dbReference type="GO" id="GO:0016740">
    <property type="term" value="F:transferase activity"/>
    <property type="evidence" value="ECO:0007669"/>
    <property type="project" value="UniProtKB-KW"/>
</dbReference>
<keyword evidence="3" id="KW-1185">Reference proteome</keyword>
<organism evidence="2 3">
    <name type="scientific">Paracoccus onubensis</name>
    <dbReference type="NCBI Taxonomy" id="1675788"/>
    <lineage>
        <taxon>Bacteria</taxon>
        <taxon>Pseudomonadati</taxon>
        <taxon>Pseudomonadota</taxon>
        <taxon>Alphaproteobacteria</taxon>
        <taxon>Rhodobacterales</taxon>
        <taxon>Paracoccaceae</taxon>
        <taxon>Paracoccus</taxon>
    </lineage>
</organism>
<name>A0A418STU9_9RHOB</name>
<sequence length="300" mass="32713">MTRLSPFNLPGSFLKGNIHTHSNRSDGMLTPDEVSARYRAAGYDFLSITDHFLKSFDFPITDITHLKTETFTPILGAEIHAPRTEMSDIWHLVAVGLPPDFAPTAETETGPALARRANAAGAFVGIAHPAWYQLSMDDAETLIDAAHAVEIYNHGCQVMHDKGDGAYMLDGLADKGHKLLTYACDDAHFRTPDFGGGWVMLKAADRSADAIVAALKAGDYYSTQGPTIQNVELLGDRLLVECSPASGILIAGKGYQNSYHFEAGVSRAELPMDGLDGSPWFRVIIFGQDGKRAWTNPCWR</sequence>
<feature type="domain" description="Polymerase/histidinol phosphatase N-terminal" evidence="1">
    <location>
        <begin position="16"/>
        <end position="83"/>
    </location>
</feature>
<protein>
    <submittedName>
        <fullName evidence="2">Phosphotransferase</fullName>
    </submittedName>
</protein>
<dbReference type="Gene3D" id="3.20.20.140">
    <property type="entry name" value="Metal-dependent hydrolases"/>
    <property type="match status" value="1"/>
</dbReference>
<gene>
    <name evidence="2" type="ORF">D3P04_12215</name>
</gene>
<dbReference type="OrthoDB" id="9808747at2"/>
<keyword evidence="2" id="KW-0808">Transferase</keyword>
<evidence type="ECO:0000259" key="1">
    <source>
        <dbReference type="SMART" id="SM00481"/>
    </source>
</evidence>